<dbReference type="Proteomes" id="UP001500507">
    <property type="component" value="Unassembled WGS sequence"/>
</dbReference>
<evidence type="ECO:0000313" key="3">
    <source>
        <dbReference type="Proteomes" id="UP001500507"/>
    </source>
</evidence>
<proteinExistence type="predicted"/>
<keyword evidence="1" id="KW-0732">Signal</keyword>
<gene>
    <name evidence="2" type="ORF">GCM10009117_12190</name>
</gene>
<evidence type="ECO:0000313" key="2">
    <source>
        <dbReference type="EMBL" id="GAA0872072.1"/>
    </source>
</evidence>
<accession>A0ABN1MFY6</accession>
<organism evidence="2 3">
    <name type="scientific">Gangjinia marincola</name>
    <dbReference type="NCBI Taxonomy" id="578463"/>
    <lineage>
        <taxon>Bacteria</taxon>
        <taxon>Pseudomonadati</taxon>
        <taxon>Bacteroidota</taxon>
        <taxon>Flavobacteriia</taxon>
        <taxon>Flavobacteriales</taxon>
        <taxon>Flavobacteriaceae</taxon>
        <taxon>Gangjinia</taxon>
    </lineage>
</organism>
<keyword evidence="3" id="KW-1185">Reference proteome</keyword>
<sequence>MKKNIVLLLFTFCLSSTFYAQRIESKKVFGGYQFEQDGKMLSLKDLQNLVEGNKQAFTLVKKARNGNTFATILGIAGGGMVGFPLGTAIGGGDPNWTFAAIGGGLIVVALPLSNSAYRKAKEAVDMYNATLSTTNTFSVKPQLHLITNSNGVGFSLHF</sequence>
<feature type="signal peptide" evidence="1">
    <location>
        <begin position="1"/>
        <end position="20"/>
    </location>
</feature>
<comment type="caution">
    <text evidence="2">The sequence shown here is derived from an EMBL/GenBank/DDBJ whole genome shotgun (WGS) entry which is preliminary data.</text>
</comment>
<protein>
    <submittedName>
        <fullName evidence="2">Uncharacterized protein</fullName>
    </submittedName>
</protein>
<evidence type="ECO:0000256" key="1">
    <source>
        <dbReference type="SAM" id="SignalP"/>
    </source>
</evidence>
<feature type="chain" id="PRO_5046139676" evidence="1">
    <location>
        <begin position="21"/>
        <end position="158"/>
    </location>
</feature>
<dbReference type="EMBL" id="BAAAFG010000013">
    <property type="protein sequence ID" value="GAA0872072.1"/>
    <property type="molecule type" value="Genomic_DNA"/>
</dbReference>
<dbReference type="RefSeq" id="WP_343764907.1">
    <property type="nucleotide sequence ID" value="NZ_BAAAFG010000013.1"/>
</dbReference>
<reference evidence="2 3" key="1">
    <citation type="journal article" date="2019" name="Int. J. Syst. Evol. Microbiol.">
        <title>The Global Catalogue of Microorganisms (GCM) 10K type strain sequencing project: providing services to taxonomists for standard genome sequencing and annotation.</title>
        <authorList>
            <consortium name="The Broad Institute Genomics Platform"/>
            <consortium name="The Broad Institute Genome Sequencing Center for Infectious Disease"/>
            <person name="Wu L."/>
            <person name="Ma J."/>
        </authorList>
    </citation>
    <scope>NUCLEOTIDE SEQUENCE [LARGE SCALE GENOMIC DNA]</scope>
    <source>
        <strain evidence="2 3">JCM 16082</strain>
    </source>
</reference>
<name>A0ABN1MFY6_9FLAO</name>